<comment type="caution">
    <text evidence="2">The sequence shown here is derived from an EMBL/GenBank/DDBJ whole genome shotgun (WGS) entry which is preliminary data.</text>
</comment>
<protein>
    <submittedName>
        <fullName evidence="2">Uncharacterized protein</fullName>
    </submittedName>
</protein>
<keyword evidence="3" id="KW-1185">Reference proteome</keyword>
<evidence type="ECO:0000256" key="1">
    <source>
        <dbReference type="SAM" id="MobiDB-lite"/>
    </source>
</evidence>
<dbReference type="EMBL" id="JACCBN010000001">
    <property type="protein sequence ID" value="NYD34555.1"/>
    <property type="molecule type" value="Genomic_DNA"/>
</dbReference>
<organism evidence="2 3">
    <name type="scientific">Actinomycetospora corticicola</name>
    <dbReference type="NCBI Taxonomy" id="663602"/>
    <lineage>
        <taxon>Bacteria</taxon>
        <taxon>Bacillati</taxon>
        <taxon>Actinomycetota</taxon>
        <taxon>Actinomycetes</taxon>
        <taxon>Pseudonocardiales</taxon>
        <taxon>Pseudonocardiaceae</taxon>
        <taxon>Actinomycetospora</taxon>
    </lineage>
</organism>
<feature type="compositionally biased region" description="Basic and acidic residues" evidence="1">
    <location>
        <begin position="271"/>
        <end position="289"/>
    </location>
</feature>
<sequence length="381" mass="40695">MNSALSAALKRLLTETKIVGISHSKLIKSVRDDLPDTVKVSPAEALDGPQLVVPLEALRGLAVASAATMQADLLQVQANWAVARYVGSFDHRDGRLVLSRPGELVAGNQRRVLSEELGIAFALEAAQTWMGHRGDPSSPVWIADVDQLSQGIVMWAEQGNSRPDYIVATRDLHSPGVLVALVESKGTRTPSYASKSLTNGCRQIAPAVELTDLPGLVVSTLVTGATITSRAAQVGADRPGLRPPDDELVLAVQAASFESLAEAAGNGPAADRWRRERSRPTDEMPTRMRVDRERTRDTLPDEGPVVGLAQRYGFPGGQLEVFLGVTSEIDSVLLQPANDLIATQQRTRSQRTGRRAPGTSVEAQGAAVGPDGSVAWVRTRS</sequence>
<feature type="region of interest" description="Disordered" evidence="1">
    <location>
        <begin position="261"/>
        <end position="289"/>
    </location>
</feature>
<name>A0A7Y9J406_9PSEU</name>
<feature type="region of interest" description="Disordered" evidence="1">
    <location>
        <begin position="344"/>
        <end position="381"/>
    </location>
</feature>
<dbReference type="AlphaFoldDB" id="A0A7Y9J406"/>
<evidence type="ECO:0000313" key="3">
    <source>
        <dbReference type="Proteomes" id="UP000535890"/>
    </source>
</evidence>
<gene>
    <name evidence="2" type="ORF">BJ983_000657</name>
</gene>
<accession>A0A7Y9J406</accession>
<dbReference type="RefSeq" id="WP_179792494.1">
    <property type="nucleotide sequence ID" value="NZ_BAABHP010000018.1"/>
</dbReference>
<reference evidence="2 3" key="1">
    <citation type="submission" date="2020-07" db="EMBL/GenBank/DDBJ databases">
        <title>Sequencing the genomes of 1000 actinobacteria strains.</title>
        <authorList>
            <person name="Klenk H.-P."/>
        </authorList>
    </citation>
    <scope>NUCLEOTIDE SEQUENCE [LARGE SCALE GENOMIC DNA]</scope>
    <source>
        <strain evidence="2 3">DSM 45772</strain>
    </source>
</reference>
<dbReference type="Proteomes" id="UP000535890">
    <property type="component" value="Unassembled WGS sequence"/>
</dbReference>
<evidence type="ECO:0000313" key="2">
    <source>
        <dbReference type="EMBL" id="NYD34555.1"/>
    </source>
</evidence>
<proteinExistence type="predicted"/>